<feature type="transmembrane region" description="Helical" evidence="7">
    <location>
        <begin position="114"/>
        <end position="132"/>
    </location>
</feature>
<feature type="transmembrane region" description="Helical" evidence="7">
    <location>
        <begin position="282"/>
        <end position="301"/>
    </location>
</feature>
<comment type="caution">
    <text evidence="9">The sequence shown here is derived from an EMBL/GenBank/DDBJ whole genome shotgun (WGS) entry which is preliminary data.</text>
</comment>
<keyword evidence="3" id="KW-1003">Cell membrane</keyword>
<name>A0A923S187_9BURK</name>
<feature type="transmembrane region" description="Helical" evidence="7">
    <location>
        <begin position="378"/>
        <end position="396"/>
    </location>
</feature>
<feature type="transmembrane region" description="Helical" evidence="7">
    <location>
        <begin position="217"/>
        <end position="243"/>
    </location>
</feature>
<feature type="transmembrane region" description="Helical" evidence="7">
    <location>
        <begin position="170"/>
        <end position="191"/>
    </location>
</feature>
<evidence type="ECO:0000256" key="3">
    <source>
        <dbReference type="ARBA" id="ARBA00022475"/>
    </source>
</evidence>
<gene>
    <name evidence="9" type="ORF">H8R02_06875</name>
</gene>
<dbReference type="InterPro" id="IPR036259">
    <property type="entry name" value="MFS_trans_sf"/>
</dbReference>
<dbReference type="EMBL" id="JACORU010000002">
    <property type="protein sequence ID" value="MBC5764164.1"/>
    <property type="molecule type" value="Genomic_DNA"/>
</dbReference>
<evidence type="ECO:0000256" key="6">
    <source>
        <dbReference type="ARBA" id="ARBA00023136"/>
    </source>
</evidence>
<sequence length="402" mass="41959">MCHAGRLQSSPVSLPRALLVISAGVAAALHVGKLPPAVAALQQSLGLSLVDAGFLLSMVQLAGMTTAVVMGAWVDTLGLRRSIVAGLSVLAAASIAGGFAKTPAMLLATRAMEGFGFLMVVLPAPALVRALVPPGRVNTMMGVWGAYMPFATAMAMLAGAHWIAAYDWQTWWWAIGALSAVMAAAITVFIPPPPPHVVQARAAGLGRRLRTTLATRGPWLLALAFACYSFQWLAVVGFLPTIYEHAGIPPGKRGWLTALAAAVNIVGNVAAGRLLHRGLRPVALIRIGYVAMGVAGIVAFATPEPWFALRFAAVLAFSMVGGLIPGTLFSLALRLAPDERTVSTTVGWMQQWSALGQFIGPPIVAWIASVAGGWQLTWVATGTAALLGLALSYALGRLPLLR</sequence>
<keyword evidence="6 7" id="KW-0472">Membrane</keyword>
<dbReference type="PROSITE" id="PS50850">
    <property type="entry name" value="MFS"/>
    <property type="match status" value="1"/>
</dbReference>
<dbReference type="PANTHER" id="PTHR42718:SF46">
    <property type="entry name" value="BLR6921 PROTEIN"/>
    <property type="match status" value="1"/>
</dbReference>
<protein>
    <submittedName>
        <fullName evidence="9">MFS transporter</fullName>
    </submittedName>
</protein>
<accession>A0A923S187</accession>
<keyword evidence="5 7" id="KW-1133">Transmembrane helix</keyword>
<feature type="transmembrane region" description="Helical" evidence="7">
    <location>
        <begin position="354"/>
        <end position="372"/>
    </location>
</feature>
<keyword evidence="2" id="KW-0813">Transport</keyword>
<keyword evidence="4 7" id="KW-0812">Transmembrane</keyword>
<evidence type="ECO:0000313" key="9">
    <source>
        <dbReference type="EMBL" id="MBC5764164.1"/>
    </source>
</evidence>
<dbReference type="InterPro" id="IPR011701">
    <property type="entry name" value="MFS"/>
</dbReference>
<dbReference type="GO" id="GO:0005886">
    <property type="term" value="C:plasma membrane"/>
    <property type="evidence" value="ECO:0007669"/>
    <property type="project" value="UniProtKB-SubCell"/>
</dbReference>
<evidence type="ECO:0000259" key="8">
    <source>
        <dbReference type="PROSITE" id="PS50850"/>
    </source>
</evidence>
<keyword evidence="10" id="KW-1185">Reference proteome</keyword>
<feature type="transmembrane region" description="Helical" evidence="7">
    <location>
        <begin position="52"/>
        <end position="74"/>
    </location>
</feature>
<reference evidence="9" key="1">
    <citation type="submission" date="2020-08" db="EMBL/GenBank/DDBJ databases">
        <title>Ramlibacter sp. GTP1 16S ribosomal RNA gene genome sequencing and assembly.</title>
        <authorList>
            <person name="Kang M."/>
        </authorList>
    </citation>
    <scope>NUCLEOTIDE SEQUENCE</scope>
    <source>
        <strain evidence="9">GTP1</strain>
    </source>
</reference>
<feature type="domain" description="Major facilitator superfamily (MFS) profile" evidence="8">
    <location>
        <begin position="16"/>
        <end position="400"/>
    </location>
</feature>
<feature type="transmembrane region" description="Helical" evidence="7">
    <location>
        <begin position="255"/>
        <end position="275"/>
    </location>
</feature>
<dbReference type="Proteomes" id="UP000596827">
    <property type="component" value="Unassembled WGS sequence"/>
</dbReference>
<evidence type="ECO:0000256" key="2">
    <source>
        <dbReference type="ARBA" id="ARBA00022448"/>
    </source>
</evidence>
<feature type="transmembrane region" description="Helical" evidence="7">
    <location>
        <begin position="307"/>
        <end position="333"/>
    </location>
</feature>
<dbReference type="AlphaFoldDB" id="A0A923S187"/>
<dbReference type="Pfam" id="PF07690">
    <property type="entry name" value="MFS_1"/>
    <property type="match status" value="1"/>
</dbReference>
<organism evidence="9 10">
    <name type="scientific">Ramlibacter albus</name>
    <dbReference type="NCBI Taxonomy" id="2079448"/>
    <lineage>
        <taxon>Bacteria</taxon>
        <taxon>Pseudomonadati</taxon>
        <taxon>Pseudomonadota</taxon>
        <taxon>Betaproteobacteria</taxon>
        <taxon>Burkholderiales</taxon>
        <taxon>Comamonadaceae</taxon>
        <taxon>Ramlibacter</taxon>
    </lineage>
</organism>
<evidence type="ECO:0000256" key="4">
    <source>
        <dbReference type="ARBA" id="ARBA00022692"/>
    </source>
</evidence>
<dbReference type="GO" id="GO:0022857">
    <property type="term" value="F:transmembrane transporter activity"/>
    <property type="evidence" value="ECO:0007669"/>
    <property type="project" value="InterPro"/>
</dbReference>
<feature type="transmembrane region" description="Helical" evidence="7">
    <location>
        <begin position="83"/>
        <end position="102"/>
    </location>
</feature>
<dbReference type="InterPro" id="IPR020846">
    <property type="entry name" value="MFS_dom"/>
</dbReference>
<proteinExistence type="predicted"/>
<feature type="transmembrane region" description="Helical" evidence="7">
    <location>
        <begin position="144"/>
        <end position="164"/>
    </location>
</feature>
<dbReference type="PANTHER" id="PTHR42718">
    <property type="entry name" value="MAJOR FACILITATOR SUPERFAMILY MULTIDRUG TRANSPORTER MFSC"/>
    <property type="match status" value="1"/>
</dbReference>
<evidence type="ECO:0000313" key="10">
    <source>
        <dbReference type="Proteomes" id="UP000596827"/>
    </source>
</evidence>
<comment type="subcellular location">
    <subcellularLocation>
        <location evidence="1">Cell membrane</location>
        <topology evidence="1">Multi-pass membrane protein</topology>
    </subcellularLocation>
</comment>
<dbReference type="Gene3D" id="1.20.1250.20">
    <property type="entry name" value="MFS general substrate transporter like domains"/>
    <property type="match status" value="1"/>
</dbReference>
<evidence type="ECO:0000256" key="1">
    <source>
        <dbReference type="ARBA" id="ARBA00004651"/>
    </source>
</evidence>
<feature type="transmembrane region" description="Helical" evidence="7">
    <location>
        <begin position="12"/>
        <end position="32"/>
    </location>
</feature>
<evidence type="ECO:0000256" key="5">
    <source>
        <dbReference type="ARBA" id="ARBA00022989"/>
    </source>
</evidence>
<evidence type="ECO:0000256" key="7">
    <source>
        <dbReference type="SAM" id="Phobius"/>
    </source>
</evidence>
<dbReference type="SUPFAM" id="SSF103473">
    <property type="entry name" value="MFS general substrate transporter"/>
    <property type="match status" value="1"/>
</dbReference>